<accession>A0A0H5R7Q3</accession>
<proteinExistence type="predicted"/>
<reference evidence="1" key="1">
    <citation type="submission" date="2015-04" db="EMBL/GenBank/DDBJ databases">
        <title>The genome sequence of the plant pathogenic Rhizarian Plasmodiophora brassicae reveals insights in its biotrophic life cycle and the origin of chitin synthesis.</title>
        <authorList>
            <person name="Schwelm A."/>
            <person name="Fogelqvist J."/>
            <person name="Knaust A."/>
            <person name="Julke S."/>
            <person name="Lilja T."/>
            <person name="Dhandapani V."/>
            <person name="Bonilla-Rosso G."/>
            <person name="Karlsson M."/>
            <person name="Shevchenko A."/>
            <person name="Choi S.R."/>
            <person name="Kim H.G."/>
            <person name="Park J.Y."/>
            <person name="Lim Y.P."/>
            <person name="Ludwig-Muller J."/>
            <person name="Dixelius C."/>
        </authorList>
    </citation>
    <scope>NUCLEOTIDE SEQUENCE</scope>
    <source>
        <tissue evidence="1">Potato root galls</tissue>
    </source>
</reference>
<sequence length="136" mass="16072">DQEQHRLMIRTFRSWNKCTAERRRATLVIYRADRRLKHIALRGVLDTLRVRPVMIPANSAAEIINRLRVRQRLSNVLSAWATAAVQRRSQRNVTRNVVTRFCHVTMRSALRRWRSTARCVTETAVKQRYAMAFAKR</sequence>
<feature type="non-terminal residue" evidence="1">
    <location>
        <position position="136"/>
    </location>
</feature>
<name>A0A0H5R7Q3_9EUKA</name>
<dbReference type="EMBL" id="HACM01003842">
    <property type="protein sequence ID" value="CRZ04284.1"/>
    <property type="molecule type" value="Transcribed_RNA"/>
</dbReference>
<organism evidence="1">
    <name type="scientific">Spongospora subterranea</name>
    <dbReference type="NCBI Taxonomy" id="70186"/>
    <lineage>
        <taxon>Eukaryota</taxon>
        <taxon>Sar</taxon>
        <taxon>Rhizaria</taxon>
        <taxon>Endomyxa</taxon>
        <taxon>Phytomyxea</taxon>
        <taxon>Plasmodiophorida</taxon>
        <taxon>Plasmodiophoridae</taxon>
        <taxon>Spongospora</taxon>
    </lineage>
</organism>
<feature type="non-terminal residue" evidence="1">
    <location>
        <position position="1"/>
    </location>
</feature>
<dbReference type="AlphaFoldDB" id="A0A0H5R7Q3"/>
<evidence type="ECO:0000313" key="1">
    <source>
        <dbReference type="EMBL" id="CRZ04284.1"/>
    </source>
</evidence>
<protein>
    <submittedName>
        <fullName evidence="1">Uncharacterized protein</fullName>
    </submittedName>
</protein>